<dbReference type="InterPro" id="IPR018946">
    <property type="entry name" value="PhoD-like_MPP"/>
</dbReference>
<evidence type="ECO:0000259" key="2">
    <source>
        <dbReference type="Pfam" id="PF09423"/>
    </source>
</evidence>
<feature type="region of interest" description="Disordered" evidence="1">
    <location>
        <begin position="123"/>
        <end position="161"/>
    </location>
</feature>
<dbReference type="EMBL" id="JACHXO010000003">
    <property type="protein sequence ID" value="MBB3194654.1"/>
    <property type="molecule type" value="Genomic_DNA"/>
</dbReference>
<dbReference type="PANTHER" id="PTHR43606:SF2">
    <property type="entry name" value="ALKALINE PHOSPHATASE FAMILY PROTEIN (AFU_ORTHOLOGUE AFUA_5G03860)"/>
    <property type="match status" value="1"/>
</dbReference>
<feature type="compositionally biased region" description="Basic and acidic residues" evidence="1">
    <location>
        <begin position="138"/>
        <end position="153"/>
    </location>
</feature>
<feature type="domain" description="PhoD-like phosphatase metallophosphatase" evidence="2">
    <location>
        <begin position="278"/>
        <end position="503"/>
    </location>
</feature>
<dbReference type="InterPro" id="IPR038607">
    <property type="entry name" value="PhoD-like_sf"/>
</dbReference>
<dbReference type="PANTHER" id="PTHR43606">
    <property type="entry name" value="PHOSPHATASE, PUTATIVE (AFU_ORTHOLOGUE AFUA_6G08710)-RELATED"/>
    <property type="match status" value="1"/>
</dbReference>
<dbReference type="Pfam" id="PF09423">
    <property type="entry name" value="PhoD"/>
    <property type="match status" value="1"/>
</dbReference>
<protein>
    <recommendedName>
        <fullName evidence="2">PhoD-like phosphatase metallophosphatase domain-containing protein</fullName>
    </recommendedName>
</protein>
<evidence type="ECO:0000313" key="4">
    <source>
        <dbReference type="Proteomes" id="UP000574369"/>
    </source>
</evidence>
<gene>
    <name evidence="3" type="ORF">FHS28_002050</name>
</gene>
<comment type="caution">
    <text evidence="3">The sequence shown here is derived from an EMBL/GenBank/DDBJ whole genome shotgun (WGS) entry which is preliminary data.</text>
</comment>
<dbReference type="Proteomes" id="UP000574369">
    <property type="component" value="Unassembled WGS sequence"/>
</dbReference>
<organism evidence="3 4">
    <name type="scientific">Roseateles terrae</name>
    <dbReference type="NCBI Taxonomy" id="431060"/>
    <lineage>
        <taxon>Bacteria</taxon>
        <taxon>Pseudomonadati</taxon>
        <taxon>Pseudomonadota</taxon>
        <taxon>Betaproteobacteria</taxon>
        <taxon>Burkholderiales</taxon>
        <taxon>Sphaerotilaceae</taxon>
        <taxon>Roseateles</taxon>
    </lineage>
</organism>
<dbReference type="InterPro" id="IPR052900">
    <property type="entry name" value="Phospholipid_Metab_Enz"/>
</dbReference>
<proteinExistence type="predicted"/>
<sequence>MSLETCMNARIAPRETPMAQLLLSVEAPWHRVEQGPPQAGRVPLLTAVKPELGWPRWWLRVPMAWHGGDVYERLPGALLIEPWVPPSRGRPGDPWRFSVPLEEFPAPLNAGIHADAREATPGMRHGVEPLATPGKNADLAHEADAPPEAKELQEPQAASGSDLHRPWPGLLLLAVYLEPRAMALEGVHQGCLHPLAGEELREQMEGALLQLLDLPPSQWRHGFVPSPQVAATPPLTIAVAACQYPPGLLDVSPGCNDDPTQAAPAFAAMARLHHWARHHPDGRDLSLVLLAGDQIYADASGGLADSRSGIERYGRAYGEFKAGPVRHLPPSVRRIVHSVDDHEIVDNWEPEAGGHVGPWFEAARQAAWDHRWEAGPRTGGPRCLWHDFDWQGGAFFVADARCEREARRAANWSRARMWSEAQRDAFADWLGRSQGRPRFMLCGSLPLPRRRTTAEHPASCLRSDAWDGYPNSQHELLGEIWRQRAQGLVFLSGDEHRSGWISARIQAVAGEPQEAVLVHSIHSSALYAPWPFAVTAVEELAAPEVFEFDGPEGQRLRCEVSAWHDHPGDGVAVLSVVGGELHLWFDRAQQPLWQQGAGADRPAPVARLSLGLGAAVAIDPAPVFA</sequence>
<keyword evidence="4" id="KW-1185">Reference proteome</keyword>
<dbReference type="SUPFAM" id="SSF56300">
    <property type="entry name" value="Metallo-dependent phosphatases"/>
    <property type="match status" value="1"/>
</dbReference>
<evidence type="ECO:0000256" key="1">
    <source>
        <dbReference type="SAM" id="MobiDB-lite"/>
    </source>
</evidence>
<dbReference type="Gene3D" id="3.60.21.70">
    <property type="entry name" value="PhoD-like phosphatase"/>
    <property type="match status" value="1"/>
</dbReference>
<dbReference type="InterPro" id="IPR029052">
    <property type="entry name" value="Metallo-depent_PP-like"/>
</dbReference>
<dbReference type="RefSeq" id="WP_184294510.1">
    <property type="nucleotide sequence ID" value="NZ_JACHXO010000003.1"/>
</dbReference>
<name>A0ABR6GTS0_9BURK</name>
<accession>A0ABR6GTS0</accession>
<evidence type="ECO:0000313" key="3">
    <source>
        <dbReference type="EMBL" id="MBB3194654.1"/>
    </source>
</evidence>
<reference evidence="3 4" key="1">
    <citation type="submission" date="2020-08" db="EMBL/GenBank/DDBJ databases">
        <title>Genomic Encyclopedia of Type Strains, Phase III (KMG-III): the genomes of soil and plant-associated and newly described type strains.</title>
        <authorList>
            <person name="Whitman W."/>
        </authorList>
    </citation>
    <scope>NUCLEOTIDE SEQUENCE [LARGE SCALE GENOMIC DNA]</scope>
    <source>
        <strain evidence="3 4">CECT 7247</strain>
    </source>
</reference>